<proteinExistence type="predicted"/>
<organism evidence="1 2">
    <name type="scientific">Novosphingobium resinovorum</name>
    <dbReference type="NCBI Taxonomy" id="158500"/>
    <lineage>
        <taxon>Bacteria</taxon>
        <taxon>Pseudomonadati</taxon>
        <taxon>Pseudomonadota</taxon>
        <taxon>Alphaproteobacteria</taxon>
        <taxon>Sphingomonadales</taxon>
        <taxon>Sphingomonadaceae</taxon>
        <taxon>Novosphingobium</taxon>
    </lineage>
</organism>
<evidence type="ECO:0000313" key="2">
    <source>
        <dbReference type="Proteomes" id="UP000024329"/>
    </source>
</evidence>
<protein>
    <recommendedName>
        <fullName evidence="3">Cupin domain-containing protein</fullName>
    </recommendedName>
</protein>
<reference evidence="1 2" key="1">
    <citation type="submission" date="2014-03" db="EMBL/GenBank/DDBJ databases">
        <title>Whole genome sequence of Novosphingobium resinovorum KF1.</title>
        <authorList>
            <person name="Gan H.M."/>
            <person name="Gan H.Y."/>
            <person name="Chew T.H."/>
            <person name="Savka M.A."/>
        </authorList>
    </citation>
    <scope>NUCLEOTIDE SEQUENCE [LARGE SCALE GENOMIC DNA]</scope>
    <source>
        <strain evidence="1 2">KF1</strain>
    </source>
</reference>
<name>A0A031K5T2_9SPHN</name>
<sequence>MLRAASIKQGGRSLHMPIHVVYATPEGRSRMKPVTMAGGLSYLDPPRPALGWRTVIWEGPAFTDSFHTAQGFGSLQTILEGRLTITVTDGDLRRVTGGPGDAFVFVDTTGDGHEASRPDDATLRAINIRFADDWAALTETFDGWPEEAVPFA</sequence>
<evidence type="ECO:0000313" key="1">
    <source>
        <dbReference type="EMBL" id="EZP84584.1"/>
    </source>
</evidence>
<gene>
    <name evidence="1" type="ORF">BV97_00340</name>
</gene>
<dbReference type="EMBL" id="JFYZ01000001">
    <property type="protein sequence ID" value="EZP84584.1"/>
    <property type="molecule type" value="Genomic_DNA"/>
</dbReference>
<dbReference type="InterPro" id="IPR011051">
    <property type="entry name" value="RmlC_Cupin_sf"/>
</dbReference>
<dbReference type="PATRIC" id="fig|158500.4.peg.348"/>
<dbReference type="SUPFAM" id="SSF51182">
    <property type="entry name" value="RmlC-like cupins"/>
    <property type="match status" value="1"/>
</dbReference>
<accession>A0A031K5T2</accession>
<dbReference type="AlphaFoldDB" id="A0A031K5T2"/>
<dbReference type="RefSeq" id="WP_036522612.1">
    <property type="nucleotide sequence ID" value="NZ_BSFC01000011.1"/>
</dbReference>
<comment type="caution">
    <text evidence="1">The sequence shown here is derived from an EMBL/GenBank/DDBJ whole genome shotgun (WGS) entry which is preliminary data.</text>
</comment>
<dbReference type="Proteomes" id="UP000024329">
    <property type="component" value="Unassembled WGS sequence"/>
</dbReference>
<evidence type="ECO:0008006" key="3">
    <source>
        <dbReference type="Google" id="ProtNLM"/>
    </source>
</evidence>